<dbReference type="Proteomes" id="UP000199283">
    <property type="component" value="Unassembled WGS sequence"/>
</dbReference>
<dbReference type="OrthoDB" id="7631035at2"/>
<protein>
    <submittedName>
        <fullName evidence="2">Putative salt-induced outer membrane protein</fullName>
    </submittedName>
</protein>
<keyword evidence="1" id="KW-0732">Signal</keyword>
<reference evidence="2 3" key="1">
    <citation type="submission" date="2016-10" db="EMBL/GenBank/DDBJ databases">
        <authorList>
            <person name="de Groot N.N."/>
        </authorList>
    </citation>
    <scope>NUCLEOTIDE SEQUENCE [LARGE SCALE GENOMIC DNA]</scope>
    <source>
        <strain evidence="2 3">DSM 14858</strain>
    </source>
</reference>
<feature type="signal peptide" evidence="1">
    <location>
        <begin position="1"/>
        <end position="23"/>
    </location>
</feature>
<dbReference type="Pfam" id="PF04338">
    <property type="entry name" value="DUF481"/>
    <property type="match status" value="1"/>
</dbReference>
<dbReference type="AlphaFoldDB" id="A0A1H7HPH8"/>
<gene>
    <name evidence="2" type="ORF">SAMN04488526_0782</name>
</gene>
<name>A0A1H7HPH8_9RHOB</name>
<evidence type="ECO:0000313" key="3">
    <source>
        <dbReference type="Proteomes" id="UP000199283"/>
    </source>
</evidence>
<dbReference type="EMBL" id="FNZQ01000001">
    <property type="protein sequence ID" value="SEK52293.1"/>
    <property type="molecule type" value="Genomic_DNA"/>
</dbReference>
<organism evidence="2 3">
    <name type="scientific">Jannaschia helgolandensis</name>
    <dbReference type="NCBI Taxonomy" id="188906"/>
    <lineage>
        <taxon>Bacteria</taxon>
        <taxon>Pseudomonadati</taxon>
        <taxon>Pseudomonadota</taxon>
        <taxon>Alphaproteobacteria</taxon>
        <taxon>Rhodobacterales</taxon>
        <taxon>Roseobacteraceae</taxon>
        <taxon>Jannaschia</taxon>
    </lineage>
</organism>
<keyword evidence="3" id="KW-1185">Reference proteome</keyword>
<dbReference type="InterPro" id="IPR007433">
    <property type="entry name" value="DUF481"/>
</dbReference>
<evidence type="ECO:0000256" key="1">
    <source>
        <dbReference type="SAM" id="SignalP"/>
    </source>
</evidence>
<sequence length="275" mass="29620">MKTIATLAATTVLALTVSIPAFAQDNLTGVSRLDDRIDDITEAAQDDLDRGEDDERFSPNGVVQGFRGSAALTASGASGNTDTGELSFAGRLSYGLGEWSHLIGFAGEYGEANGIKNEEEFFAIYEGSRYFTPQVYAFGTGRFEYDGFDTNERDAFIGGGLGYRIVNTRQMAWRVQAGPGIRYIADQAGNDETEGAGIASSRFYYGFNDVVSLTNDTDILSSSADTVVTNDFGVNFRMTDTLSTRVSYRTDYTSNPLPGLKSTDNTVGLSLVVGF</sequence>
<accession>A0A1H7HPH8</accession>
<evidence type="ECO:0000313" key="2">
    <source>
        <dbReference type="EMBL" id="SEK52293.1"/>
    </source>
</evidence>
<proteinExistence type="predicted"/>
<feature type="chain" id="PRO_5011559371" evidence="1">
    <location>
        <begin position="24"/>
        <end position="275"/>
    </location>
</feature>
<dbReference type="RefSeq" id="WP_092759914.1">
    <property type="nucleotide sequence ID" value="NZ_FNZQ01000001.1"/>
</dbReference>
<dbReference type="STRING" id="188906.SAMN04488526_0782"/>